<feature type="region of interest" description="Disordered" evidence="1">
    <location>
        <begin position="58"/>
        <end position="77"/>
    </location>
</feature>
<name>A0A0M8PFH2_9EURO</name>
<sequence>MKNRKQEEVQVPRATSKAHNPSPHEQDPDQRAPGVFACRCLGRRLLFQHLVYASACSRRLPPRSLLPPPPAPYQSKS</sequence>
<gene>
    <name evidence="2" type="ORF">ACN38_g2426</name>
</gene>
<accession>A0A0M8PFH2</accession>
<feature type="compositionally biased region" description="Pro residues" evidence="1">
    <location>
        <begin position="64"/>
        <end position="77"/>
    </location>
</feature>
<evidence type="ECO:0000313" key="3">
    <source>
        <dbReference type="Proteomes" id="UP000037696"/>
    </source>
</evidence>
<evidence type="ECO:0000313" key="2">
    <source>
        <dbReference type="EMBL" id="KOS46620.1"/>
    </source>
</evidence>
<organism evidence="2 3">
    <name type="scientific">Penicillium nordicum</name>
    <dbReference type="NCBI Taxonomy" id="229535"/>
    <lineage>
        <taxon>Eukaryota</taxon>
        <taxon>Fungi</taxon>
        <taxon>Dikarya</taxon>
        <taxon>Ascomycota</taxon>
        <taxon>Pezizomycotina</taxon>
        <taxon>Eurotiomycetes</taxon>
        <taxon>Eurotiomycetidae</taxon>
        <taxon>Eurotiales</taxon>
        <taxon>Aspergillaceae</taxon>
        <taxon>Penicillium</taxon>
    </lineage>
</organism>
<dbReference type="Proteomes" id="UP000037696">
    <property type="component" value="Unassembled WGS sequence"/>
</dbReference>
<dbReference type="EMBL" id="LHQQ01000026">
    <property type="protein sequence ID" value="KOS46620.1"/>
    <property type="molecule type" value="Genomic_DNA"/>
</dbReference>
<protein>
    <submittedName>
        <fullName evidence="2">Uncharacterized protein</fullName>
    </submittedName>
</protein>
<dbReference type="AlphaFoldDB" id="A0A0M8PFH2"/>
<reference evidence="2 3" key="1">
    <citation type="submission" date="2015-08" db="EMBL/GenBank/DDBJ databases">
        <title>Genome sequencing of Penicillium nordicum.</title>
        <authorList>
            <person name="Nguyen H.D."/>
            <person name="Seifert K.A."/>
        </authorList>
    </citation>
    <scope>NUCLEOTIDE SEQUENCE [LARGE SCALE GENOMIC DNA]</scope>
    <source>
        <strain evidence="2 3">DAOMC 185683</strain>
    </source>
</reference>
<feature type="region of interest" description="Disordered" evidence="1">
    <location>
        <begin position="1"/>
        <end position="32"/>
    </location>
</feature>
<evidence type="ECO:0000256" key="1">
    <source>
        <dbReference type="SAM" id="MobiDB-lite"/>
    </source>
</evidence>
<comment type="caution">
    <text evidence="2">The sequence shown here is derived from an EMBL/GenBank/DDBJ whole genome shotgun (WGS) entry which is preliminary data.</text>
</comment>
<keyword evidence="3" id="KW-1185">Reference proteome</keyword>
<proteinExistence type="predicted"/>
<feature type="compositionally biased region" description="Basic and acidic residues" evidence="1">
    <location>
        <begin position="1"/>
        <end position="10"/>
    </location>
</feature>